<dbReference type="AlphaFoldDB" id="A0A1F7J7X9"/>
<accession>A0A1F7J7X9</accession>
<dbReference type="Proteomes" id="UP000176480">
    <property type="component" value="Unassembled WGS sequence"/>
</dbReference>
<evidence type="ECO:0000313" key="1">
    <source>
        <dbReference type="EMBL" id="OGK51719.1"/>
    </source>
</evidence>
<dbReference type="STRING" id="1802067.A2966_01185"/>
<protein>
    <submittedName>
        <fullName evidence="1">Uncharacterized protein</fullName>
    </submittedName>
</protein>
<proteinExistence type="predicted"/>
<organism evidence="1 2">
    <name type="scientific">Candidatus Roizmanbacteria bacterium RIFCSPLOWO2_01_FULL_41_22</name>
    <dbReference type="NCBI Taxonomy" id="1802067"/>
    <lineage>
        <taxon>Bacteria</taxon>
        <taxon>Candidatus Roizmaniibacteriota</taxon>
    </lineage>
</organism>
<dbReference type="EMBL" id="MGAR01000020">
    <property type="protein sequence ID" value="OGK51719.1"/>
    <property type="molecule type" value="Genomic_DNA"/>
</dbReference>
<name>A0A1F7J7X9_9BACT</name>
<comment type="caution">
    <text evidence="1">The sequence shown here is derived from an EMBL/GenBank/DDBJ whole genome shotgun (WGS) entry which is preliminary data.</text>
</comment>
<evidence type="ECO:0000313" key="2">
    <source>
        <dbReference type="Proteomes" id="UP000176480"/>
    </source>
</evidence>
<gene>
    <name evidence="1" type="ORF">A2966_01185</name>
</gene>
<reference evidence="1 2" key="1">
    <citation type="journal article" date="2016" name="Nat. Commun.">
        <title>Thousands of microbial genomes shed light on interconnected biogeochemical processes in an aquifer system.</title>
        <authorList>
            <person name="Anantharaman K."/>
            <person name="Brown C.T."/>
            <person name="Hug L.A."/>
            <person name="Sharon I."/>
            <person name="Castelle C.J."/>
            <person name="Probst A.J."/>
            <person name="Thomas B.C."/>
            <person name="Singh A."/>
            <person name="Wilkins M.J."/>
            <person name="Karaoz U."/>
            <person name="Brodie E.L."/>
            <person name="Williams K.H."/>
            <person name="Hubbard S.S."/>
            <person name="Banfield J.F."/>
        </authorList>
    </citation>
    <scope>NUCLEOTIDE SEQUENCE [LARGE SCALE GENOMIC DNA]</scope>
</reference>
<sequence length="65" mass="7494">MKIMTKKFPILNFTCPFCQTAIKGSSKTEICYRSNWIKGCSNCFTLSIMKETAANFQQKNFEIEV</sequence>